<feature type="compositionally biased region" description="Basic and acidic residues" evidence="1">
    <location>
        <begin position="80"/>
        <end position="105"/>
    </location>
</feature>
<feature type="region of interest" description="Disordered" evidence="1">
    <location>
        <begin position="52"/>
        <end position="114"/>
    </location>
</feature>
<keyword evidence="3" id="KW-1185">Reference proteome</keyword>
<proteinExistence type="predicted"/>
<evidence type="ECO:0000313" key="3">
    <source>
        <dbReference type="Proteomes" id="UP001066276"/>
    </source>
</evidence>
<sequence length="114" mass="12128">MAPEHPAPDNGSLRTAQYPGGTAGAGKENGPLRNPDIRISIVEKGTGCLLREAGDVEANAPGEEDVAGKQGQTGQEDTEPGPHREQRHREQLTPRETLEEGRGSSRYDPAFEAG</sequence>
<accession>A0AAV7VXQ0</accession>
<evidence type="ECO:0000313" key="2">
    <source>
        <dbReference type="EMBL" id="KAJ1206495.1"/>
    </source>
</evidence>
<name>A0AAV7VXQ0_PLEWA</name>
<dbReference type="EMBL" id="JANPWB010000002">
    <property type="protein sequence ID" value="KAJ1206495.1"/>
    <property type="molecule type" value="Genomic_DNA"/>
</dbReference>
<reference evidence="2" key="1">
    <citation type="journal article" date="2022" name="bioRxiv">
        <title>Sequencing and chromosome-scale assembly of the giantPleurodeles waltlgenome.</title>
        <authorList>
            <person name="Brown T."/>
            <person name="Elewa A."/>
            <person name="Iarovenko S."/>
            <person name="Subramanian E."/>
            <person name="Araus A.J."/>
            <person name="Petzold A."/>
            <person name="Susuki M."/>
            <person name="Suzuki K.-i.T."/>
            <person name="Hayashi T."/>
            <person name="Toyoda A."/>
            <person name="Oliveira C."/>
            <person name="Osipova E."/>
            <person name="Leigh N.D."/>
            <person name="Simon A."/>
            <person name="Yun M.H."/>
        </authorList>
    </citation>
    <scope>NUCLEOTIDE SEQUENCE</scope>
    <source>
        <strain evidence="2">20211129_DDA</strain>
        <tissue evidence="2">Liver</tissue>
    </source>
</reference>
<dbReference type="AlphaFoldDB" id="A0AAV7VXQ0"/>
<evidence type="ECO:0000256" key="1">
    <source>
        <dbReference type="SAM" id="MobiDB-lite"/>
    </source>
</evidence>
<feature type="region of interest" description="Disordered" evidence="1">
    <location>
        <begin position="1"/>
        <end position="38"/>
    </location>
</feature>
<organism evidence="2 3">
    <name type="scientific">Pleurodeles waltl</name>
    <name type="common">Iberian ribbed newt</name>
    <dbReference type="NCBI Taxonomy" id="8319"/>
    <lineage>
        <taxon>Eukaryota</taxon>
        <taxon>Metazoa</taxon>
        <taxon>Chordata</taxon>
        <taxon>Craniata</taxon>
        <taxon>Vertebrata</taxon>
        <taxon>Euteleostomi</taxon>
        <taxon>Amphibia</taxon>
        <taxon>Batrachia</taxon>
        <taxon>Caudata</taxon>
        <taxon>Salamandroidea</taxon>
        <taxon>Salamandridae</taxon>
        <taxon>Pleurodelinae</taxon>
        <taxon>Pleurodeles</taxon>
    </lineage>
</organism>
<protein>
    <submittedName>
        <fullName evidence="2">Uncharacterized protein</fullName>
    </submittedName>
</protein>
<dbReference type="Proteomes" id="UP001066276">
    <property type="component" value="Chromosome 1_2"/>
</dbReference>
<comment type="caution">
    <text evidence="2">The sequence shown here is derived from an EMBL/GenBank/DDBJ whole genome shotgun (WGS) entry which is preliminary data.</text>
</comment>
<gene>
    <name evidence="2" type="ORF">NDU88_001900</name>
</gene>